<reference evidence="2" key="1">
    <citation type="journal article" date="2021" name="IMA Fungus">
        <title>Genomic characterization of three marine fungi, including Emericellopsis atlantica sp. nov. with signatures of a generalist lifestyle and marine biomass degradation.</title>
        <authorList>
            <person name="Hagestad O.C."/>
            <person name="Hou L."/>
            <person name="Andersen J.H."/>
            <person name="Hansen E.H."/>
            <person name="Altermark B."/>
            <person name="Li C."/>
            <person name="Kuhnert E."/>
            <person name="Cox R.J."/>
            <person name="Crous P.W."/>
            <person name="Spatafora J.W."/>
            <person name="Lail K."/>
            <person name="Amirebrahimi M."/>
            <person name="Lipzen A."/>
            <person name="Pangilinan J."/>
            <person name="Andreopoulos W."/>
            <person name="Hayes R.D."/>
            <person name="Ng V."/>
            <person name="Grigoriev I.V."/>
            <person name="Jackson S.A."/>
            <person name="Sutton T.D.S."/>
            <person name="Dobson A.D.W."/>
            <person name="Rama T."/>
        </authorList>
    </citation>
    <scope>NUCLEOTIDE SEQUENCE</scope>
    <source>
        <strain evidence="2">TRa018bII</strain>
    </source>
</reference>
<keyword evidence="3" id="KW-1185">Reference proteome</keyword>
<evidence type="ECO:0000313" key="2">
    <source>
        <dbReference type="EMBL" id="KAG9235262.1"/>
    </source>
</evidence>
<accession>A0A9P7YL92</accession>
<organism evidence="2 3">
    <name type="scientific">Amylocarpus encephaloides</name>
    <dbReference type="NCBI Taxonomy" id="45428"/>
    <lineage>
        <taxon>Eukaryota</taxon>
        <taxon>Fungi</taxon>
        <taxon>Dikarya</taxon>
        <taxon>Ascomycota</taxon>
        <taxon>Pezizomycotina</taxon>
        <taxon>Leotiomycetes</taxon>
        <taxon>Helotiales</taxon>
        <taxon>Helotiales incertae sedis</taxon>
        <taxon>Amylocarpus</taxon>
    </lineage>
</organism>
<sequence length="648" mass="73998">MAGNFPPQSFPHVGTIVTALWYRFIGQCNGLLAACLRLVVQKPPFKHSELNHNANEIRLLRILPQPRNGLTSALRTMAIRCEVFTATLDDSPSYDALSYTWGLPTCPHFPILLNGRKFLARENLWLALYQIQNTTGPVVIWIDAICVDQENVPERDHQVRKMKAIYEQASRVVVWLGPSWRQSKRAFKLAHEVNDHRGERDWITQRFLRPDMPRSLKALGDLFCRDYWNRIWIVQELTVARHIVITCGGDSIEGDVLLRVQELILEEDYTKNLFGMTIPDDQYTQSALKVRGPSEVQTWRDDSLIKDLSLFHWALYHFRRQSTDPKDKLYGLVGLASTSRIEIDYSLSTAEVYTRFARNEILASTELCIVPQVRPHLTALDIPSWVPDWSLKNTNHFFLQTVLETNFNFTASGETRSEITFSTDGKVLVTKGVTIGSVQAFGTPPEMNQALYLDMAADMFYKNWQLMSTLSGAQQLDQEAFARTLVCGKILEDRIGNETLSTFCQKMLGGFAELFMEMYPSRVLDSILREHAMSIHANHRQDAQATNVPYDAAAESIVWRSWVQFSVAVTWDRRFFLSTEGTMGVAPESSLEGDVICIPLGCPHPMILRRDDDHYIIIGEAFVDGYMYGEAMELLEKGKLELRDFELH</sequence>
<dbReference type="Pfam" id="PF26639">
    <property type="entry name" value="Het-6_barrel"/>
    <property type="match status" value="1"/>
</dbReference>
<comment type="caution">
    <text evidence="2">The sequence shown here is derived from an EMBL/GenBank/DDBJ whole genome shotgun (WGS) entry which is preliminary data.</text>
</comment>
<proteinExistence type="predicted"/>
<dbReference type="PANTHER" id="PTHR24148">
    <property type="entry name" value="ANKYRIN REPEAT DOMAIN-CONTAINING PROTEIN 39 HOMOLOG-RELATED"/>
    <property type="match status" value="1"/>
</dbReference>
<feature type="domain" description="Heterokaryon incompatibility" evidence="1">
    <location>
        <begin position="94"/>
        <end position="236"/>
    </location>
</feature>
<dbReference type="PANTHER" id="PTHR24148:SF73">
    <property type="entry name" value="HET DOMAIN PROTEIN (AFU_ORTHOLOGUE AFUA_8G01020)"/>
    <property type="match status" value="1"/>
</dbReference>
<dbReference type="OrthoDB" id="3553147at2759"/>
<dbReference type="InterPro" id="IPR052895">
    <property type="entry name" value="HetReg/Transcr_Mod"/>
</dbReference>
<evidence type="ECO:0000313" key="3">
    <source>
        <dbReference type="Proteomes" id="UP000824998"/>
    </source>
</evidence>
<dbReference type="Pfam" id="PF06985">
    <property type="entry name" value="HET"/>
    <property type="match status" value="1"/>
</dbReference>
<evidence type="ECO:0000259" key="1">
    <source>
        <dbReference type="Pfam" id="PF06985"/>
    </source>
</evidence>
<dbReference type="EMBL" id="MU251437">
    <property type="protein sequence ID" value="KAG9235262.1"/>
    <property type="molecule type" value="Genomic_DNA"/>
</dbReference>
<protein>
    <submittedName>
        <fullName evidence="2">Heterokaryon incompatibility protein-domain-containing protein</fullName>
    </submittedName>
</protein>
<dbReference type="Proteomes" id="UP000824998">
    <property type="component" value="Unassembled WGS sequence"/>
</dbReference>
<name>A0A9P7YL92_9HELO</name>
<dbReference type="AlphaFoldDB" id="A0A9P7YL92"/>
<gene>
    <name evidence="2" type="ORF">BJ875DRAFT_278696</name>
</gene>
<dbReference type="InterPro" id="IPR010730">
    <property type="entry name" value="HET"/>
</dbReference>